<dbReference type="PANTHER" id="PTHR38111:SF11">
    <property type="entry name" value="TRANSCRIPTION FACTOR DOMAIN-CONTAINING PROTEIN-RELATED"/>
    <property type="match status" value="1"/>
</dbReference>
<dbReference type="AlphaFoldDB" id="A0A9W9C0S9"/>
<evidence type="ECO:0000313" key="2">
    <source>
        <dbReference type="Proteomes" id="UP001140562"/>
    </source>
</evidence>
<evidence type="ECO:0000313" key="1">
    <source>
        <dbReference type="EMBL" id="KAJ4338200.1"/>
    </source>
</evidence>
<reference evidence="1" key="1">
    <citation type="submission" date="2022-10" db="EMBL/GenBank/DDBJ databases">
        <title>Tapping the CABI collections for fungal endophytes: first genome assemblies for Collariella, Neodidymelliopsis, Ascochyta clinopodiicola, Didymella pomorum, Didymosphaeria variabile, Neocosmospora piperis and Neocucurbitaria cava.</title>
        <authorList>
            <person name="Hill R."/>
        </authorList>
    </citation>
    <scope>NUCLEOTIDE SEQUENCE</scope>
    <source>
        <strain evidence="1">IMI 360193</strain>
    </source>
</reference>
<protein>
    <submittedName>
        <fullName evidence="1">Uncharacterized protein</fullName>
    </submittedName>
</protein>
<dbReference type="InterPro" id="IPR053178">
    <property type="entry name" value="Osmoadaptation_assoc"/>
</dbReference>
<accession>A0A9W9C0S9</accession>
<name>A0A9W9C0S9_9PLEO</name>
<keyword evidence="2" id="KW-1185">Reference proteome</keyword>
<dbReference type="PANTHER" id="PTHR38111">
    <property type="entry name" value="ZN(2)-C6 FUNGAL-TYPE DOMAIN-CONTAINING PROTEIN-RELATED"/>
    <property type="match status" value="1"/>
</dbReference>
<sequence>MKRPYKAAKELTSASVSSNAYRLDLDPLVPTTITISFFENFLGLFTTDGEGKDIRNQLTWLQRIPQLASSRSDRALVLALEATATAYGGIMSSNTNLTYQAQELYGTALRAHQAVLQKRGSSSDITVHLVSTSVMLSFFEAMQATTAGAYRAHIYGAARLFEITGPGECGFGVLCQLFYHVRTQMLFIQLATGSFDVPLSSKKILYDTLQYEDPPMIQKLMCCITALHDLRASNAEAHGPRAQNLTLLQLRVEGLWRDYSSQKSTGSAAKTGSFDDAFTALTFAYFASARILLGAPSLDCGDVPESSRPTQVILDAASFLDTSRNAIAYMRMATPLLLVALYSKCRGHRMSAVGLFEGWAKGSMRGISALALDAACRRSVGV</sequence>
<dbReference type="Proteomes" id="UP001140562">
    <property type="component" value="Unassembled WGS sequence"/>
</dbReference>
<gene>
    <name evidence="1" type="ORF">N0V87_004177</name>
</gene>
<organism evidence="1 2">
    <name type="scientific">Didymella glomerata</name>
    <dbReference type="NCBI Taxonomy" id="749621"/>
    <lineage>
        <taxon>Eukaryota</taxon>
        <taxon>Fungi</taxon>
        <taxon>Dikarya</taxon>
        <taxon>Ascomycota</taxon>
        <taxon>Pezizomycotina</taxon>
        <taxon>Dothideomycetes</taxon>
        <taxon>Pleosporomycetidae</taxon>
        <taxon>Pleosporales</taxon>
        <taxon>Pleosporineae</taxon>
        <taxon>Didymellaceae</taxon>
        <taxon>Didymella</taxon>
    </lineage>
</organism>
<dbReference type="EMBL" id="JAPEUV010000032">
    <property type="protein sequence ID" value="KAJ4338200.1"/>
    <property type="molecule type" value="Genomic_DNA"/>
</dbReference>
<proteinExistence type="predicted"/>
<dbReference type="OrthoDB" id="3525185at2759"/>
<comment type="caution">
    <text evidence="1">The sequence shown here is derived from an EMBL/GenBank/DDBJ whole genome shotgun (WGS) entry which is preliminary data.</text>
</comment>